<dbReference type="Pfam" id="PF00132">
    <property type="entry name" value="Hexapep"/>
    <property type="match status" value="1"/>
</dbReference>
<dbReference type="CDD" id="cd04645">
    <property type="entry name" value="LbH_gamma_CA_like"/>
    <property type="match status" value="1"/>
</dbReference>
<gene>
    <name evidence="1" type="ORF">D7S86_28745</name>
</gene>
<dbReference type="InterPro" id="IPR050484">
    <property type="entry name" value="Transf_Hexapept/Carb_Anhydrase"/>
</dbReference>
<dbReference type="Proteomes" id="UP000270342">
    <property type="component" value="Unassembled WGS sequence"/>
</dbReference>
<dbReference type="RefSeq" id="WP_121091557.1">
    <property type="nucleotide sequence ID" value="NZ_RBZU01000028.1"/>
</dbReference>
<dbReference type="EMBL" id="RBZU01000028">
    <property type="protein sequence ID" value="RKP43548.1"/>
    <property type="molecule type" value="Genomic_DNA"/>
</dbReference>
<dbReference type="PANTHER" id="PTHR13061:SF29">
    <property type="entry name" value="GAMMA CARBONIC ANHYDRASE-LIKE 1, MITOCHONDRIAL-RELATED"/>
    <property type="match status" value="1"/>
</dbReference>
<proteinExistence type="predicted"/>
<evidence type="ECO:0000313" key="2">
    <source>
        <dbReference type="Proteomes" id="UP000270342"/>
    </source>
</evidence>
<comment type="caution">
    <text evidence="1">The sequence shown here is derived from an EMBL/GenBank/DDBJ whole genome shotgun (WGS) entry which is preliminary data.</text>
</comment>
<evidence type="ECO:0000313" key="1">
    <source>
        <dbReference type="EMBL" id="RKP43548.1"/>
    </source>
</evidence>
<protein>
    <submittedName>
        <fullName evidence="1">Gamma carbonic anhydrase family protein</fullName>
    </submittedName>
</protein>
<dbReference type="OrthoDB" id="9803036at2"/>
<dbReference type="SUPFAM" id="SSF51161">
    <property type="entry name" value="Trimeric LpxA-like enzymes"/>
    <property type="match status" value="1"/>
</dbReference>
<dbReference type="Gene3D" id="2.160.10.10">
    <property type="entry name" value="Hexapeptide repeat proteins"/>
    <property type="match status" value="1"/>
</dbReference>
<dbReference type="AlphaFoldDB" id="A0A494WYD1"/>
<sequence length="188" mass="19875">MTLFSLDDVTPVIADETDYWVAPQAQVVGAVRLGRAVSVWFGAVIRGDNEWIEIGARTNVQDGAVLHSDPGSPLHIGEDCTVGHRAILHGCTLGDGVLVGMGAIVMNGAVIGHGSVVGAGAVVTEGKQFPERSLIVGCPAKVVRTLSDQTRVDATRDALAYVAKSRRFRERMRALGSIEGNETDLRAS</sequence>
<name>A0A494WYD1_9BURK</name>
<dbReference type="InterPro" id="IPR001451">
    <property type="entry name" value="Hexapep"/>
</dbReference>
<dbReference type="InterPro" id="IPR011004">
    <property type="entry name" value="Trimer_LpxA-like_sf"/>
</dbReference>
<reference evidence="1 2" key="1">
    <citation type="submission" date="2018-10" db="EMBL/GenBank/DDBJ databases">
        <title>Robbsia sp. DHC34, isolated from soil.</title>
        <authorList>
            <person name="Gao Z.-H."/>
            <person name="Qiu L.-H."/>
        </authorList>
    </citation>
    <scope>NUCLEOTIDE SEQUENCE [LARGE SCALE GENOMIC DNA]</scope>
    <source>
        <strain evidence="1 2">DHC34</strain>
    </source>
</reference>
<organism evidence="1 2">
    <name type="scientific">Pararobbsia silviterrae</name>
    <dbReference type="NCBI Taxonomy" id="1792498"/>
    <lineage>
        <taxon>Bacteria</taxon>
        <taxon>Pseudomonadati</taxon>
        <taxon>Pseudomonadota</taxon>
        <taxon>Betaproteobacteria</taxon>
        <taxon>Burkholderiales</taxon>
        <taxon>Burkholderiaceae</taxon>
        <taxon>Pararobbsia</taxon>
    </lineage>
</organism>
<accession>A0A494WYD1</accession>
<dbReference type="InterPro" id="IPR047324">
    <property type="entry name" value="LbH_gamma_CA-like"/>
</dbReference>
<dbReference type="PANTHER" id="PTHR13061">
    <property type="entry name" value="DYNACTIN SUBUNIT P25"/>
    <property type="match status" value="1"/>
</dbReference>
<keyword evidence="2" id="KW-1185">Reference proteome</keyword>